<evidence type="ECO:0000259" key="3">
    <source>
        <dbReference type="Pfam" id="PF25042"/>
    </source>
</evidence>
<dbReference type="PANTHER" id="PTHR35096">
    <property type="entry name" value="BNAA08G28570D PROTEIN"/>
    <property type="match status" value="1"/>
</dbReference>
<organism evidence="4 5">
    <name type="scientific">Colocasia esculenta</name>
    <name type="common">Wild taro</name>
    <name type="synonym">Arum esculentum</name>
    <dbReference type="NCBI Taxonomy" id="4460"/>
    <lineage>
        <taxon>Eukaryota</taxon>
        <taxon>Viridiplantae</taxon>
        <taxon>Streptophyta</taxon>
        <taxon>Embryophyta</taxon>
        <taxon>Tracheophyta</taxon>
        <taxon>Spermatophyta</taxon>
        <taxon>Magnoliopsida</taxon>
        <taxon>Liliopsida</taxon>
        <taxon>Araceae</taxon>
        <taxon>Aroideae</taxon>
        <taxon>Colocasieae</taxon>
        <taxon>Colocasia</taxon>
    </lineage>
</organism>
<evidence type="ECO:0000256" key="2">
    <source>
        <dbReference type="SAM" id="Phobius"/>
    </source>
</evidence>
<feature type="transmembrane region" description="Helical" evidence="2">
    <location>
        <begin position="48"/>
        <end position="70"/>
    </location>
</feature>
<proteinExistence type="predicted"/>
<dbReference type="OrthoDB" id="692230at2759"/>
<dbReference type="Pfam" id="PF25042">
    <property type="entry name" value="DUF7787"/>
    <property type="match status" value="1"/>
</dbReference>
<dbReference type="PANTHER" id="PTHR35096:SF8">
    <property type="entry name" value="OS03G0308600 PROTEIN"/>
    <property type="match status" value="1"/>
</dbReference>
<gene>
    <name evidence="4" type="ORF">Taro_042972</name>
</gene>
<keyword evidence="2" id="KW-1133">Transmembrane helix</keyword>
<keyword evidence="2" id="KW-0812">Transmembrane</keyword>
<feature type="region of interest" description="Disordered" evidence="1">
    <location>
        <begin position="156"/>
        <end position="191"/>
    </location>
</feature>
<dbReference type="EMBL" id="NMUH01004571">
    <property type="protein sequence ID" value="MQM10086.1"/>
    <property type="molecule type" value="Genomic_DNA"/>
</dbReference>
<name>A0A843WQX9_COLES</name>
<feature type="region of interest" description="Disordered" evidence="1">
    <location>
        <begin position="212"/>
        <end position="289"/>
    </location>
</feature>
<dbReference type="AlphaFoldDB" id="A0A843WQX9"/>
<evidence type="ECO:0000313" key="4">
    <source>
        <dbReference type="EMBL" id="MQM10086.1"/>
    </source>
</evidence>
<dbReference type="Proteomes" id="UP000652761">
    <property type="component" value="Unassembled WGS sequence"/>
</dbReference>
<feature type="compositionally biased region" description="Basic residues" evidence="1">
    <location>
        <begin position="174"/>
        <end position="183"/>
    </location>
</feature>
<evidence type="ECO:0000313" key="5">
    <source>
        <dbReference type="Proteomes" id="UP000652761"/>
    </source>
</evidence>
<reference evidence="4" key="1">
    <citation type="submission" date="2017-07" db="EMBL/GenBank/DDBJ databases">
        <title>Taro Niue Genome Assembly and Annotation.</title>
        <authorList>
            <person name="Atibalentja N."/>
            <person name="Keating K."/>
            <person name="Fields C.J."/>
        </authorList>
    </citation>
    <scope>NUCLEOTIDE SEQUENCE</scope>
    <source>
        <strain evidence="4">Niue_2</strain>
        <tissue evidence="4">Leaf</tissue>
    </source>
</reference>
<protein>
    <recommendedName>
        <fullName evidence="3">DUF7787 domain-containing protein</fullName>
    </recommendedName>
</protein>
<sequence length="289" mass="30977">MDVEKMVSLEEYMAFYEGEAASLSSPHGDLSCSRFTLPKLLQINKIRFLFRPSLCSVFAAVVVIISVLWLLPAGDVGVVLLQIIHMHGLLKLQCRPRAKLLDALESIDLMPLARSTLLQGDVSPGRFPTERQVVADLAALGWAECPIAYGKEWPAASKPASPSSSPPSFPSPVRRPRRRKRQRSCSAEFLIVGRKPRTKIKRASINSLVAATGCPTSKAPSPGTPPSSPPPPTPTPPPPSPPSSPYPPPQPTDPPSPPPGLPSPLHRPGSPPSPSLGFYARSQRGGSSF</sequence>
<comment type="caution">
    <text evidence="4">The sequence shown here is derived from an EMBL/GenBank/DDBJ whole genome shotgun (WGS) entry which is preliminary data.</text>
</comment>
<keyword evidence="5" id="KW-1185">Reference proteome</keyword>
<feature type="domain" description="DUF7787" evidence="3">
    <location>
        <begin position="80"/>
        <end position="110"/>
    </location>
</feature>
<evidence type="ECO:0000256" key="1">
    <source>
        <dbReference type="SAM" id="MobiDB-lite"/>
    </source>
</evidence>
<dbReference type="InterPro" id="IPR056689">
    <property type="entry name" value="DUF7787"/>
</dbReference>
<dbReference type="PRINTS" id="PR01217">
    <property type="entry name" value="PRICHEXTENSN"/>
</dbReference>
<feature type="compositionally biased region" description="Pro residues" evidence="1">
    <location>
        <begin position="222"/>
        <end position="262"/>
    </location>
</feature>
<keyword evidence="2" id="KW-0472">Membrane</keyword>
<accession>A0A843WQX9</accession>